<evidence type="ECO:0000256" key="1">
    <source>
        <dbReference type="SAM" id="Coils"/>
    </source>
</evidence>
<keyword evidence="1" id="KW-0175">Coiled coil</keyword>
<organism evidence="2 3">
    <name type="scientific">Aquifex aeolicus</name>
    <dbReference type="NCBI Taxonomy" id="63363"/>
    <lineage>
        <taxon>Bacteria</taxon>
        <taxon>Pseudomonadati</taxon>
        <taxon>Aquificota</taxon>
        <taxon>Aquificia</taxon>
        <taxon>Aquificales</taxon>
        <taxon>Aquificaceae</taxon>
        <taxon>Aquifex</taxon>
    </lineage>
</organism>
<reference evidence="2" key="1">
    <citation type="journal article" date="2020" name="ISME J.">
        <title>Gammaproteobacteria mediating utilization of methyl-, sulfur- and petroleum organic compounds in deep ocean hydrothermal plumes.</title>
        <authorList>
            <person name="Zhou Z."/>
            <person name="Liu Y."/>
            <person name="Pan J."/>
            <person name="Cron B.R."/>
            <person name="Toner B.M."/>
            <person name="Anantharaman K."/>
            <person name="Breier J.A."/>
            <person name="Dick G.J."/>
            <person name="Li M."/>
        </authorList>
    </citation>
    <scope>NUCLEOTIDE SEQUENCE</scope>
    <source>
        <strain evidence="2">SZUA-1501</strain>
    </source>
</reference>
<sequence>MINGERALLEEYAKLKNLEKTVELNLAVLADFENLLTENLEELEEYLQMVIEEEKLLLEKLRALLKVLQKNIIFLHSLMENVWEDIELYMLRLALYRELPPVEELKGKIVSGFQQRLDTLRDFLLLQTSLFEEELKKHHLNGKVPLEVYISFLDKMNEFNKQIYGYFKNSKN</sequence>
<proteinExistence type="predicted"/>
<accession>A0A9D0YRF0</accession>
<dbReference type="EMBL" id="DQVE01000047">
    <property type="protein sequence ID" value="HIP98569.1"/>
    <property type="molecule type" value="Genomic_DNA"/>
</dbReference>
<evidence type="ECO:0000313" key="3">
    <source>
        <dbReference type="Proteomes" id="UP000606463"/>
    </source>
</evidence>
<protein>
    <submittedName>
        <fullName evidence="2">Uncharacterized protein</fullName>
    </submittedName>
</protein>
<dbReference type="AlphaFoldDB" id="A0A9D0YRF0"/>
<comment type="caution">
    <text evidence="2">The sequence shown here is derived from an EMBL/GenBank/DDBJ whole genome shotgun (WGS) entry which is preliminary data.</text>
</comment>
<evidence type="ECO:0000313" key="2">
    <source>
        <dbReference type="EMBL" id="HIP98569.1"/>
    </source>
</evidence>
<dbReference type="Proteomes" id="UP000606463">
    <property type="component" value="Unassembled WGS sequence"/>
</dbReference>
<feature type="coiled-coil region" evidence="1">
    <location>
        <begin position="29"/>
        <end position="71"/>
    </location>
</feature>
<gene>
    <name evidence="2" type="ORF">EYH37_04305</name>
</gene>
<name>A0A9D0YRF0_AQUAO</name>